<dbReference type="SUPFAM" id="SSF158634">
    <property type="entry name" value="RPA2825-like"/>
    <property type="match status" value="1"/>
</dbReference>
<sequence>MSILGTIFSRLLPHASASQAPAASPAAASPAAAQPARPAAPTQAATAQPASAQSAQTQPAAPQPQAQGMQPQQAAAGAGTATMERVDIEQVLDGLAARNPNKLNWRTSIVDLMKLVGMDSTLQERKELADELGYRGDKNDSAAMNIWLHKEVMVKLEENGGKVPENLKH</sequence>
<evidence type="ECO:0000313" key="5">
    <source>
        <dbReference type="Proteomes" id="UP000630528"/>
    </source>
</evidence>
<evidence type="ECO:0000313" key="4">
    <source>
        <dbReference type="EMBL" id="MBK6009009.1"/>
    </source>
</evidence>
<dbReference type="AlphaFoldDB" id="A0A934TX12"/>
<keyword evidence="5" id="KW-1185">Reference proteome</keyword>
<gene>
    <name evidence="4" type="ORF">JJB11_23165</name>
</gene>
<comment type="caution">
    <text evidence="4">The sequence shown here is derived from an EMBL/GenBank/DDBJ whole genome shotgun (WGS) entry which is preliminary data.</text>
</comment>
<feature type="region of interest" description="Disordered" evidence="1">
    <location>
        <begin position="16"/>
        <end position="81"/>
    </location>
</feature>
<evidence type="ECO:0000259" key="3">
    <source>
        <dbReference type="Pfam" id="PF12200"/>
    </source>
</evidence>
<accession>A0A934TX12</accession>
<evidence type="ECO:0000256" key="2">
    <source>
        <dbReference type="SAM" id="SignalP"/>
    </source>
</evidence>
<organism evidence="4 5">
    <name type="scientific">Ramlibacter ginsenosidimutans</name>
    <dbReference type="NCBI Taxonomy" id="502333"/>
    <lineage>
        <taxon>Bacteria</taxon>
        <taxon>Pseudomonadati</taxon>
        <taxon>Pseudomonadota</taxon>
        <taxon>Betaproteobacteria</taxon>
        <taxon>Burkholderiales</taxon>
        <taxon>Comamonadaceae</taxon>
        <taxon>Ramlibacter</taxon>
    </lineage>
</organism>
<dbReference type="InterPro" id="IPR022016">
    <property type="entry name" value="DUF3597"/>
</dbReference>
<keyword evidence="2" id="KW-0732">Signal</keyword>
<evidence type="ECO:0000256" key="1">
    <source>
        <dbReference type="SAM" id="MobiDB-lite"/>
    </source>
</evidence>
<name>A0A934TX12_9BURK</name>
<feature type="domain" description="DUF3597" evidence="3">
    <location>
        <begin position="47"/>
        <end position="164"/>
    </location>
</feature>
<proteinExistence type="predicted"/>
<protein>
    <submittedName>
        <fullName evidence="4">DUF3597 domain-containing protein</fullName>
    </submittedName>
</protein>
<dbReference type="Proteomes" id="UP000630528">
    <property type="component" value="Unassembled WGS sequence"/>
</dbReference>
<reference evidence="4" key="1">
    <citation type="journal article" date="2012" name="J. Microbiol. Biotechnol.">
        <title>Ramlibacter ginsenosidimutans sp. nov., with ginsenoside-converting activity.</title>
        <authorList>
            <person name="Wang L."/>
            <person name="An D.S."/>
            <person name="Kim S.G."/>
            <person name="Jin F.X."/>
            <person name="Kim S.C."/>
            <person name="Lee S.T."/>
            <person name="Im W.T."/>
        </authorList>
    </citation>
    <scope>NUCLEOTIDE SEQUENCE</scope>
    <source>
        <strain evidence="4">KACC 17527</strain>
    </source>
</reference>
<dbReference type="Pfam" id="PF12200">
    <property type="entry name" value="DUF3597"/>
    <property type="match status" value="1"/>
</dbReference>
<feature type="chain" id="PRO_5037020725" evidence="2">
    <location>
        <begin position="23"/>
        <end position="169"/>
    </location>
</feature>
<dbReference type="RefSeq" id="WP_201177185.1">
    <property type="nucleotide sequence ID" value="NZ_JAEPWM010000013.1"/>
</dbReference>
<reference evidence="4" key="2">
    <citation type="submission" date="2021-01" db="EMBL/GenBank/DDBJ databases">
        <authorList>
            <person name="Kang M."/>
        </authorList>
    </citation>
    <scope>NUCLEOTIDE SEQUENCE</scope>
    <source>
        <strain evidence="4">KACC 17527</strain>
    </source>
</reference>
<feature type="signal peptide" evidence="2">
    <location>
        <begin position="1"/>
        <end position="22"/>
    </location>
</feature>
<dbReference type="EMBL" id="JAEPWM010000013">
    <property type="protein sequence ID" value="MBK6009009.1"/>
    <property type="molecule type" value="Genomic_DNA"/>
</dbReference>